<keyword evidence="3" id="KW-0949">S-adenosyl-L-methionine</keyword>
<dbReference type="GO" id="GO:0140951">
    <property type="term" value="F:histone H3K27 trimethyltransferase activity"/>
    <property type="evidence" value="ECO:0007669"/>
    <property type="project" value="UniProtKB-EC"/>
</dbReference>
<dbReference type="PANTHER" id="PTHR45747:SF4">
    <property type="entry name" value="HISTONE-LYSINE N-METHYLTRANSFERASE E(Z)"/>
    <property type="match status" value="1"/>
</dbReference>
<dbReference type="GO" id="GO:0031507">
    <property type="term" value="P:heterochromatin formation"/>
    <property type="evidence" value="ECO:0007669"/>
    <property type="project" value="TreeGrafter"/>
</dbReference>
<evidence type="ECO:0000256" key="6">
    <source>
        <dbReference type="ARBA" id="ARBA00048568"/>
    </source>
</evidence>
<organism evidence="10 11">
    <name type="scientific">Glonium stellatum</name>
    <dbReference type="NCBI Taxonomy" id="574774"/>
    <lineage>
        <taxon>Eukaryota</taxon>
        <taxon>Fungi</taxon>
        <taxon>Dikarya</taxon>
        <taxon>Ascomycota</taxon>
        <taxon>Pezizomycotina</taxon>
        <taxon>Dothideomycetes</taxon>
        <taxon>Pleosporomycetidae</taxon>
        <taxon>Gloniales</taxon>
        <taxon>Gloniaceae</taxon>
        <taxon>Glonium</taxon>
    </lineage>
</organism>
<feature type="compositionally biased region" description="Polar residues" evidence="7">
    <location>
        <begin position="42"/>
        <end position="54"/>
    </location>
</feature>
<dbReference type="SMART" id="SM00317">
    <property type="entry name" value="SET"/>
    <property type="match status" value="1"/>
</dbReference>
<evidence type="ECO:0000256" key="5">
    <source>
        <dbReference type="ARBA" id="ARBA00023163"/>
    </source>
</evidence>
<dbReference type="Pfam" id="PF18264">
    <property type="entry name" value="preSET_CXC"/>
    <property type="match status" value="1"/>
</dbReference>
<gene>
    <name evidence="10" type="ORF">AOQ84DRAFT_283869</name>
</gene>
<dbReference type="PROSITE" id="PS50280">
    <property type="entry name" value="SET"/>
    <property type="match status" value="1"/>
</dbReference>
<comment type="catalytic activity">
    <reaction evidence="6">
        <text>L-lysyl(27)-[histone H3] + 3 S-adenosyl-L-methionine = N(6),N(6),N(6)-trimethyl-L-lysyl(27)-[histone H3] + 3 S-adenosyl-L-homocysteine + 3 H(+)</text>
        <dbReference type="Rhea" id="RHEA:60292"/>
        <dbReference type="Rhea" id="RHEA-COMP:15535"/>
        <dbReference type="Rhea" id="RHEA-COMP:15548"/>
        <dbReference type="ChEBI" id="CHEBI:15378"/>
        <dbReference type="ChEBI" id="CHEBI:29969"/>
        <dbReference type="ChEBI" id="CHEBI:57856"/>
        <dbReference type="ChEBI" id="CHEBI:59789"/>
        <dbReference type="ChEBI" id="CHEBI:61961"/>
        <dbReference type="EC" id="2.1.1.356"/>
    </reaction>
</comment>
<keyword evidence="5" id="KW-0804">Transcription</keyword>
<dbReference type="GO" id="GO:0005634">
    <property type="term" value="C:nucleus"/>
    <property type="evidence" value="ECO:0007669"/>
    <property type="project" value="TreeGrafter"/>
</dbReference>
<dbReference type="InterPro" id="IPR041355">
    <property type="entry name" value="Pre-SET_CXC"/>
</dbReference>
<keyword evidence="11" id="KW-1185">Reference proteome</keyword>
<evidence type="ECO:0000256" key="1">
    <source>
        <dbReference type="ARBA" id="ARBA00022603"/>
    </source>
</evidence>
<dbReference type="GO" id="GO:0003682">
    <property type="term" value="F:chromatin binding"/>
    <property type="evidence" value="ECO:0007669"/>
    <property type="project" value="TreeGrafter"/>
</dbReference>
<dbReference type="Proteomes" id="UP000250140">
    <property type="component" value="Unassembled WGS sequence"/>
</dbReference>
<evidence type="ECO:0000259" key="9">
    <source>
        <dbReference type="PROSITE" id="PS51633"/>
    </source>
</evidence>
<keyword evidence="1" id="KW-0489">Methyltransferase</keyword>
<keyword evidence="2" id="KW-0808">Transferase</keyword>
<protein>
    <submittedName>
        <fullName evidence="10">SET domain-containing protein</fullName>
    </submittedName>
</protein>
<dbReference type="GO" id="GO:0032259">
    <property type="term" value="P:methylation"/>
    <property type="evidence" value="ECO:0007669"/>
    <property type="project" value="UniProtKB-KW"/>
</dbReference>
<dbReference type="SUPFAM" id="SSF82199">
    <property type="entry name" value="SET domain"/>
    <property type="match status" value="1"/>
</dbReference>
<dbReference type="InterPro" id="IPR001214">
    <property type="entry name" value="SET_dom"/>
</dbReference>
<evidence type="ECO:0000256" key="7">
    <source>
        <dbReference type="SAM" id="MobiDB-lite"/>
    </source>
</evidence>
<reference evidence="10 11" key="1">
    <citation type="journal article" date="2016" name="Nat. Commun.">
        <title>Ectomycorrhizal ecology is imprinted in the genome of the dominant symbiotic fungus Cenococcum geophilum.</title>
        <authorList>
            <consortium name="DOE Joint Genome Institute"/>
            <person name="Peter M."/>
            <person name="Kohler A."/>
            <person name="Ohm R.A."/>
            <person name="Kuo A."/>
            <person name="Krutzmann J."/>
            <person name="Morin E."/>
            <person name="Arend M."/>
            <person name="Barry K.W."/>
            <person name="Binder M."/>
            <person name="Choi C."/>
            <person name="Clum A."/>
            <person name="Copeland A."/>
            <person name="Grisel N."/>
            <person name="Haridas S."/>
            <person name="Kipfer T."/>
            <person name="LaButti K."/>
            <person name="Lindquist E."/>
            <person name="Lipzen A."/>
            <person name="Maire R."/>
            <person name="Meier B."/>
            <person name="Mihaltcheva S."/>
            <person name="Molinier V."/>
            <person name="Murat C."/>
            <person name="Poggeler S."/>
            <person name="Quandt C.A."/>
            <person name="Sperisen C."/>
            <person name="Tritt A."/>
            <person name="Tisserant E."/>
            <person name="Crous P.W."/>
            <person name="Henrissat B."/>
            <person name="Nehls U."/>
            <person name="Egli S."/>
            <person name="Spatafora J.W."/>
            <person name="Grigoriev I.V."/>
            <person name="Martin F.M."/>
        </authorList>
    </citation>
    <scope>NUCLEOTIDE SEQUENCE [LARGE SCALE GENOMIC DNA]</scope>
    <source>
        <strain evidence="10 11">CBS 207.34</strain>
    </source>
</reference>
<keyword evidence="4" id="KW-0805">Transcription regulation</keyword>
<feature type="domain" description="SET" evidence="8">
    <location>
        <begin position="174"/>
        <end position="302"/>
    </location>
</feature>
<proteinExistence type="predicted"/>
<sequence>MESDIDSSASEIDEPVDSGTDSDSEIINFKKHVNAAPRQHPENTLTNGHTNHAQQPKYSTNFWLTKTETYLLHKRRPFYPCSHEGSCEEAHCRCFREKIACEKTCACPSSCKRRFRGCTCARDSRVRVCWKNPKCECAILNRECDADLCGTCGAAEVLDPVNRYDEHVAKDKCANVYIQRNLPKRTLLGHSEVQGFGLYIGEKVKADDYLGEYKGEIITNGEAGRRGAIYHHLRTNYLFNLNKDQEVDSTRAGNKFRFINNSNEDSIINCYPHVMLCNTVVRIGMYAKRDLKVGEELFFNYGYPKEATKGF</sequence>
<evidence type="ECO:0000256" key="2">
    <source>
        <dbReference type="ARBA" id="ARBA00022679"/>
    </source>
</evidence>
<accession>A0A8E2F9T9</accession>
<dbReference type="PANTHER" id="PTHR45747">
    <property type="entry name" value="HISTONE-LYSINE N-METHYLTRANSFERASE E(Z)"/>
    <property type="match status" value="1"/>
</dbReference>
<dbReference type="OrthoDB" id="6141102at2759"/>
<dbReference type="InterPro" id="IPR046341">
    <property type="entry name" value="SET_dom_sf"/>
</dbReference>
<evidence type="ECO:0000259" key="8">
    <source>
        <dbReference type="PROSITE" id="PS50280"/>
    </source>
</evidence>
<dbReference type="Gene3D" id="2.170.270.10">
    <property type="entry name" value="SET domain"/>
    <property type="match status" value="1"/>
</dbReference>
<dbReference type="AlphaFoldDB" id="A0A8E2F9T9"/>
<dbReference type="InterPro" id="IPR026489">
    <property type="entry name" value="CXC_dom"/>
</dbReference>
<feature type="domain" description="CXC" evidence="9">
    <location>
        <begin position="59"/>
        <end position="169"/>
    </location>
</feature>
<name>A0A8E2F9T9_9PEZI</name>
<dbReference type="EMBL" id="KV748790">
    <property type="protein sequence ID" value="OCL13059.1"/>
    <property type="molecule type" value="Genomic_DNA"/>
</dbReference>
<evidence type="ECO:0000313" key="10">
    <source>
        <dbReference type="EMBL" id="OCL13059.1"/>
    </source>
</evidence>
<feature type="non-terminal residue" evidence="10">
    <location>
        <position position="1"/>
    </location>
</feature>
<evidence type="ECO:0000256" key="3">
    <source>
        <dbReference type="ARBA" id="ARBA00022691"/>
    </source>
</evidence>
<feature type="region of interest" description="Disordered" evidence="7">
    <location>
        <begin position="1"/>
        <end position="54"/>
    </location>
</feature>
<evidence type="ECO:0000313" key="11">
    <source>
        <dbReference type="Proteomes" id="UP000250140"/>
    </source>
</evidence>
<dbReference type="PROSITE" id="PS51633">
    <property type="entry name" value="CXC"/>
    <property type="match status" value="1"/>
</dbReference>
<dbReference type="InterPro" id="IPR045318">
    <property type="entry name" value="EZH1/2-like"/>
</dbReference>
<dbReference type="Pfam" id="PF00856">
    <property type="entry name" value="SET"/>
    <property type="match status" value="1"/>
</dbReference>
<evidence type="ECO:0000256" key="4">
    <source>
        <dbReference type="ARBA" id="ARBA00023015"/>
    </source>
</evidence>
<feature type="compositionally biased region" description="Acidic residues" evidence="7">
    <location>
        <begin position="1"/>
        <end position="24"/>
    </location>
</feature>